<keyword evidence="2" id="KW-1185">Reference proteome</keyword>
<protein>
    <recommendedName>
        <fullName evidence="3">Secreted protein</fullName>
    </recommendedName>
</protein>
<reference evidence="1" key="1">
    <citation type="journal article" date="2022" name="bioRxiv">
        <title>Sequencing and chromosome-scale assembly of the giantPleurodeles waltlgenome.</title>
        <authorList>
            <person name="Brown T."/>
            <person name="Elewa A."/>
            <person name="Iarovenko S."/>
            <person name="Subramanian E."/>
            <person name="Araus A.J."/>
            <person name="Petzold A."/>
            <person name="Susuki M."/>
            <person name="Suzuki K.-i.T."/>
            <person name="Hayashi T."/>
            <person name="Toyoda A."/>
            <person name="Oliveira C."/>
            <person name="Osipova E."/>
            <person name="Leigh N.D."/>
            <person name="Simon A."/>
            <person name="Yun M.H."/>
        </authorList>
    </citation>
    <scope>NUCLEOTIDE SEQUENCE</scope>
    <source>
        <strain evidence="1">20211129_DDA</strain>
        <tissue evidence="1">Liver</tissue>
    </source>
</reference>
<evidence type="ECO:0000313" key="1">
    <source>
        <dbReference type="EMBL" id="KAJ1206940.1"/>
    </source>
</evidence>
<sequence length="101" mass="11394">MCTRRYAAKRVLVVLPALRETVYARAWYCKAFTPRVLYQVHEAKRQSFSCSLTRIPGPQTHMSVKDLLGCSCLRSQRAAGAGTILKWKQAVRQRPVEASGL</sequence>
<evidence type="ECO:0000313" key="2">
    <source>
        <dbReference type="Proteomes" id="UP001066276"/>
    </source>
</evidence>
<gene>
    <name evidence="1" type="ORF">NDU88_002333</name>
</gene>
<proteinExistence type="predicted"/>
<organism evidence="1 2">
    <name type="scientific">Pleurodeles waltl</name>
    <name type="common">Iberian ribbed newt</name>
    <dbReference type="NCBI Taxonomy" id="8319"/>
    <lineage>
        <taxon>Eukaryota</taxon>
        <taxon>Metazoa</taxon>
        <taxon>Chordata</taxon>
        <taxon>Craniata</taxon>
        <taxon>Vertebrata</taxon>
        <taxon>Euteleostomi</taxon>
        <taxon>Amphibia</taxon>
        <taxon>Batrachia</taxon>
        <taxon>Caudata</taxon>
        <taxon>Salamandroidea</taxon>
        <taxon>Salamandridae</taxon>
        <taxon>Pleurodelinae</taxon>
        <taxon>Pleurodeles</taxon>
    </lineage>
</organism>
<comment type="caution">
    <text evidence="1">The sequence shown here is derived from an EMBL/GenBank/DDBJ whole genome shotgun (WGS) entry which is preliminary data.</text>
</comment>
<dbReference type="AlphaFoldDB" id="A0AAV7W3R5"/>
<dbReference type="Proteomes" id="UP001066276">
    <property type="component" value="Chromosome 1_2"/>
</dbReference>
<name>A0AAV7W3R5_PLEWA</name>
<dbReference type="EMBL" id="JANPWB010000002">
    <property type="protein sequence ID" value="KAJ1206940.1"/>
    <property type="molecule type" value="Genomic_DNA"/>
</dbReference>
<accession>A0AAV7W3R5</accession>
<evidence type="ECO:0008006" key="3">
    <source>
        <dbReference type="Google" id="ProtNLM"/>
    </source>
</evidence>